<comment type="subcellular location">
    <subcellularLocation>
        <location evidence="2">Cytoplasm</location>
        <location evidence="2">Nucleoid</location>
    </subcellularLocation>
</comment>
<gene>
    <name evidence="4" type="ORF">GLP40_05175</name>
</gene>
<comment type="function">
    <text evidence="2">Binds to DNA and alters its conformation. May be involved in regulation of gene expression, nucleoid organization and DNA protection.</text>
</comment>
<accession>A0A6I3KRT1</accession>
<keyword evidence="3" id="KW-0175">Coiled coil</keyword>
<dbReference type="Gene3D" id="3.30.1310.10">
    <property type="entry name" value="Nucleoid-associated protein YbaB-like domain"/>
    <property type="match status" value="1"/>
</dbReference>
<keyword evidence="1 2" id="KW-0238">DNA-binding</keyword>
<dbReference type="PANTHER" id="PTHR33449:SF1">
    <property type="entry name" value="NUCLEOID-ASSOCIATED PROTEIN YBAB"/>
    <property type="match status" value="1"/>
</dbReference>
<evidence type="ECO:0000256" key="1">
    <source>
        <dbReference type="ARBA" id="ARBA00023125"/>
    </source>
</evidence>
<keyword evidence="5" id="KW-1185">Reference proteome</keyword>
<comment type="subunit">
    <text evidence="2">Homodimer.</text>
</comment>
<dbReference type="InterPro" id="IPR004401">
    <property type="entry name" value="YbaB/EbfC"/>
</dbReference>
<protein>
    <recommendedName>
        <fullName evidence="2">Nucleoid-associated protein GLP40_05175</fullName>
    </recommendedName>
</protein>
<dbReference type="PANTHER" id="PTHR33449">
    <property type="entry name" value="NUCLEOID-ASSOCIATED PROTEIN YBAB"/>
    <property type="match status" value="1"/>
</dbReference>
<evidence type="ECO:0000313" key="5">
    <source>
        <dbReference type="Proteomes" id="UP000432464"/>
    </source>
</evidence>
<dbReference type="AlphaFoldDB" id="A0A6I3KRT1"/>
<dbReference type="InterPro" id="IPR036894">
    <property type="entry name" value="YbaB-like_sf"/>
</dbReference>
<reference evidence="4 5" key="1">
    <citation type="submission" date="2019-11" db="EMBL/GenBank/DDBJ databases">
        <title>Nocardia sp. nov. CT2-14 isolated from soil.</title>
        <authorList>
            <person name="Kanchanasin P."/>
            <person name="Tanasupawat S."/>
            <person name="Yuki M."/>
            <person name="Kudo T."/>
        </authorList>
    </citation>
    <scope>NUCLEOTIDE SEQUENCE [LARGE SCALE GENOMIC DNA]</scope>
    <source>
        <strain evidence="4 5">CT2-14</strain>
    </source>
</reference>
<sequence length="111" mass="11463">MQPGEGFDFQQLMAQAQQMQQAVMAAQQEISESEVEGEAGGGLVRARIRATGEVLALTIDPKVVDPEDVETLQDLIIGALNDAMDTAQNLAAERLGPLAGGFGGGGALPGL</sequence>
<comment type="caution">
    <text evidence="4">The sequence shown here is derived from an EMBL/GenBank/DDBJ whole genome shotgun (WGS) entry which is preliminary data.</text>
</comment>
<dbReference type="GO" id="GO:0003677">
    <property type="term" value="F:DNA binding"/>
    <property type="evidence" value="ECO:0007669"/>
    <property type="project" value="UniProtKB-UniRule"/>
</dbReference>
<dbReference type="HAMAP" id="MF_00274">
    <property type="entry name" value="DNA_YbaB_EbfC"/>
    <property type="match status" value="1"/>
</dbReference>
<evidence type="ECO:0000256" key="2">
    <source>
        <dbReference type="HAMAP-Rule" id="MF_00274"/>
    </source>
</evidence>
<comment type="similarity">
    <text evidence="2">Belongs to the YbaB/EbfC family.</text>
</comment>
<dbReference type="EMBL" id="WMBB01000002">
    <property type="protein sequence ID" value="MTE12177.1"/>
    <property type="molecule type" value="Genomic_DNA"/>
</dbReference>
<dbReference type="NCBIfam" id="TIGR00103">
    <property type="entry name" value="DNA_YbaB_EbfC"/>
    <property type="match status" value="1"/>
</dbReference>
<dbReference type="PIRSF" id="PIRSF004555">
    <property type="entry name" value="UCP004555"/>
    <property type="match status" value="1"/>
</dbReference>
<dbReference type="RefSeq" id="WP_328289708.1">
    <property type="nucleotide sequence ID" value="NZ_WMBB01000002.1"/>
</dbReference>
<feature type="coiled-coil region" evidence="3">
    <location>
        <begin position="9"/>
        <end position="36"/>
    </location>
</feature>
<evidence type="ECO:0000256" key="3">
    <source>
        <dbReference type="SAM" id="Coils"/>
    </source>
</evidence>
<dbReference type="GO" id="GO:0005829">
    <property type="term" value="C:cytosol"/>
    <property type="evidence" value="ECO:0007669"/>
    <property type="project" value="TreeGrafter"/>
</dbReference>
<dbReference type="SUPFAM" id="SSF82607">
    <property type="entry name" value="YbaB-like"/>
    <property type="match status" value="1"/>
</dbReference>
<proteinExistence type="inferred from homology"/>
<evidence type="ECO:0000313" key="4">
    <source>
        <dbReference type="EMBL" id="MTE12177.1"/>
    </source>
</evidence>
<dbReference type="Proteomes" id="UP000432464">
    <property type="component" value="Unassembled WGS sequence"/>
</dbReference>
<name>A0A6I3KRT1_9NOCA</name>
<dbReference type="GO" id="GO:0043590">
    <property type="term" value="C:bacterial nucleoid"/>
    <property type="evidence" value="ECO:0007669"/>
    <property type="project" value="UniProtKB-UniRule"/>
</dbReference>
<organism evidence="4 5">
    <name type="scientific">Nocardia aurantiaca</name>
    <dbReference type="NCBI Taxonomy" id="2675850"/>
    <lineage>
        <taxon>Bacteria</taxon>
        <taxon>Bacillati</taxon>
        <taxon>Actinomycetota</taxon>
        <taxon>Actinomycetes</taxon>
        <taxon>Mycobacteriales</taxon>
        <taxon>Nocardiaceae</taxon>
        <taxon>Nocardia</taxon>
    </lineage>
</organism>
<dbReference type="Pfam" id="PF02575">
    <property type="entry name" value="YbaB_DNA_bd"/>
    <property type="match status" value="1"/>
</dbReference>
<keyword evidence="2" id="KW-0963">Cytoplasm</keyword>